<dbReference type="EMBL" id="VIFK01000259">
    <property type="protein sequence ID" value="TQE98182.1"/>
    <property type="molecule type" value="Genomic_DNA"/>
</dbReference>
<protein>
    <submittedName>
        <fullName evidence="1">Uncharacterized protein</fullName>
    </submittedName>
</protein>
<gene>
    <name evidence="1" type="ORF">FKY71_15160</name>
</gene>
<name>A0A540VN65_9GAMM</name>
<organism evidence="1 2">
    <name type="scientific">Spiribacter salinus</name>
    <dbReference type="NCBI Taxonomy" id="1335746"/>
    <lineage>
        <taxon>Bacteria</taxon>
        <taxon>Pseudomonadati</taxon>
        <taxon>Pseudomonadota</taxon>
        <taxon>Gammaproteobacteria</taxon>
        <taxon>Chromatiales</taxon>
        <taxon>Ectothiorhodospiraceae</taxon>
        <taxon>Spiribacter</taxon>
    </lineage>
</organism>
<evidence type="ECO:0000313" key="1">
    <source>
        <dbReference type="EMBL" id="TQE98182.1"/>
    </source>
</evidence>
<comment type="caution">
    <text evidence="1">The sequence shown here is derived from an EMBL/GenBank/DDBJ whole genome shotgun (WGS) entry which is preliminary data.</text>
</comment>
<evidence type="ECO:0000313" key="2">
    <source>
        <dbReference type="Proteomes" id="UP000315400"/>
    </source>
</evidence>
<dbReference type="AlphaFoldDB" id="A0A540VN65"/>
<sequence>MTTAIMSITAIGGSDGRRPLLMGAIAQSGVGYFYGHLDRWVALYDNRELGKPVRLRDPKTDTFDDNGEITREGRVDVLGRIHDTKLALYYGSTIGRAIISRDDVAHREEYDVDPRAVAHFAEACRLTYQNERALGRLVAEMAQKRRAVDPATMVVNLDL</sequence>
<dbReference type="Proteomes" id="UP000315400">
    <property type="component" value="Unassembled WGS sequence"/>
</dbReference>
<reference evidence="1 2" key="1">
    <citation type="submission" date="2019-06" db="EMBL/GenBank/DDBJ databases">
        <title>Metagenome assembled Genome of Spiribacter salinus SL48-SHIP from the microbial mat of Salt Lake 48 (Novosibirsk region, Russia).</title>
        <authorList>
            <person name="Shipova A."/>
            <person name="Rozanov A.S."/>
            <person name="Bryanskaya A.V."/>
            <person name="Peltek S.E."/>
        </authorList>
    </citation>
    <scope>NUCLEOTIDE SEQUENCE [LARGE SCALE GENOMIC DNA]</scope>
    <source>
        <strain evidence="1">SL48-SHIP-2</strain>
    </source>
</reference>
<proteinExistence type="predicted"/>
<accession>A0A540VN65</accession>